<gene>
    <name evidence="1" type="ordered locus">MmarC6_0428</name>
</gene>
<dbReference type="KEGG" id="mmx:MmarC6_0428"/>
<evidence type="ECO:0000313" key="1">
    <source>
        <dbReference type="EMBL" id="ABX01246.1"/>
    </source>
</evidence>
<dbReference type="HOGENOM" id="CLU_1425102_0_0_2"/>
<reference evidence="1" key="1">
    <citation type="submission" date="2007-10" db="EMBL/GenBank/DDBJ databases">
        <title>Complete sequence of Methanococcus maripaludis C6.</title>
        <authorList>
            <consortium name="US DOE Joint Genome Institute"/>
            <person name="Copeland A."/>
            <person name="Lucas S."/>
            <person name="Lapidus A."/>
            <person name="Barry K."/>
            <person name="Glavina del Rio T."/>
            <person name="Dalin E."/>
            <person name="Tice H."/>
            <person name="Pitluck S."/>
            <person name="Clum A."/>
            <person name="Schmutz J."/>
            <person name="Larimer F."/>
            <person name="Land M."/>
            <person name="Hauser L."/>
            <person name="Kyrpides N."/>
            <person name="Mikhailova N."/>
            <person name="Sieprawska-Lupa M."/>
            <person name="Whitman W.B."/>
            <person name="Richardson P."/>
        </authorList>
    </citation>
    <scope>NUCLEOTIDE SEQUENCE [LARGE SCALE GENOMIC DNA]</scope>
    <source>
        <strain evidence="1">C6</strain>
    </source>
</reference>
<dbReference type="AlphaFoldDB" id="A9A6F0"/>
<proteinExistence type="predicted"/>
<name>A9A6F0_METM6</name>
<dbReference type="OrthoDB" id="105769at2157"/>
<organism evidence="1">
    <name type="scientific">Methanococcus maripaludis (strain C6 / ATCC BAA-1332)</name>
    <dbReference type="NCBI Taxonomy" id="444158"/>
    <lineage>
        <taxon>Archaea</taxon>
        <taxon>Methanobacteriati</taxon>
        <taxon>Methanobacteriota</taxon>
        <taxon>Methanomada group</taxon>
        <taxon>Methanococci</taxon>
        <taxon>Methanococcales</taxon>
        <taxon>Methanococcaceae</taxon>
        <taxon>Methanococcus</taxon>
    </lineage>
</organism>
<dbReference type="eggNOG" id="arCOG03518">
    <property type="taxonomic scope" value="Archaea"/>
</dbReference>
<sequence>MLENTPKFLVNVPGENNKIIQIENLETLNVRIESLVPKREKRFKLSPNSEKFERARKKSELFKKFTSEELFPDDFFKLKSHNSLKTNEPDYLIKNKKTGKEFFIKCKFRTYLYKGMFDWSSKDQLNTYRSFENKEKIPVYFAFGLGGCANDPDHSFIMPLKKIKYCRLYPFVLKDWKISTLSDVFKIING</sequence>
<protein>
    <submittedName>
        <fullName evidence="1">Uncharacterized protein</fullName>
    </submittedName>
</protein>
<dbReference type="EMBL" id="CP000867">
    <property type="protein sequence ID" value="ABX01246.1"/>
    <property type="molecule type" value="Genomic_DNA"/>
</dbReference>
<accession>A9A6F0</accession>
<dbReference type="PhylomeDB" id="A9A6F0"/>